<keyword evidence="9" id="KW-1133">Transmembrane helix</keyword>
<evidence type="ECO:0000256" key="7">
    <source>
        <dbReference type="ARBA" id="ARBA00022840"/>
    </source>
</evidence>
<evidence type="ECO:0000256" key="8">
    <source>
        <dbReference type="ARBA" id="ARBA00023012"/>
    </source>
</evidence>
<sequence length="404" mass="45691">MKQNFLINLYNDKSQTKIVAILIALLIGGASVFYTNYIVKKLAEHERQEIELYAKALEIITSTDSDNDEGVAINFITEQIIKKNDMIPAIVTDDHDNPISTASASSININFPSKATEDEKKEIMYEELEVMKSQHPPIEINLAGLQQRIFYRNSDVLFQLQYYPYVQLSVIGVFVWLTYLAFSSSRRAEQNRVWVGLAKETAHQLGTPISSLMAWIEYFKSDPQFSHNEAIPELEKDVHKLEMITARFSNIGSVPTLTEENLHDILDNIISYLQSRISSKVKLYLDSDSPNPAPAKINRHLFEWVIENLCKNAVDAMSGGSGEIIITLRNQSNKWVIDISDTGKGISKANLKKVFDAGFSTKKRGWGLGLTLAKRIIENYHQGKIFVKSSEPNKGTTFRILLNI</sequence>
<reference evidence="11" key="1">
    <citation type="submission" date="2023-05" db="EMBL/GenBank/DDBJ databases">
        <authorList>
            <person name="Zhang X."/>
        </authorList>
    </citation>
    <scope>NUCLEOTIDE SEQUENCE</scope>
    <source>
        <strain evidence="11">BD1B2-1</strain>
    </source>
</reference>
<comment type="catalytic activity">
    <reaction evidence="1">
        <text>ATP + protein L-histidine = ADP + protein N-phospho-L-histidine.</text>
        <dbReference type="EC" id="2.7.13.3"/>
    </reaction>
</comment>
<accession>A0AAE3UC73</accession>
<evidence type="ECO:0000256" key="4">
    <source>
        <dbReference type="ARBA" id="ARBA00022679"/>
    </source>
</evidence>
<keyword evidence="12" id="KW-1185">Reference proteome</keyword>
<keyword evidence="6 11" id="KW-0418">Kinase</keyword>
<keyword evidence="9" id="KW-0812">Transmembrane</keyword>
<organism evidence="11 12">
    <name type="scientific">Xanthocytophaga agilis</name>
    <dbReference type="NCBI Taxonomy" id="3048010"/>
    <lineage>
        <taxon>Bacteria</taxon>
        <taxon>Pseudomonadati</taxon>
        <taxon>Bacteroidota</taxon>
        <taxon>Cytophagia</taxon>
        <taxon>Cytophagales</taxon>
        <taxon>Rhodocytophagaceae</taxon>
        <taxon>Xanthocytophaga</taxon>
    </lineage>
</organism>
<keyword evidence="9" id="KW-0472">Membrane</keyword>
<evidence type="ECO:0000256" key="1">
    <source>
        <dbReference type="ARBA" id="ARBA00000085"/>
    </source>
</evidence>
<keyword evidence="4" id="KW-0808">Transferase</keyword>
<protein>
    <recommendedName>
        <fullName evidence="2">histidine kinase</fullName>
        <ecNumber evidence="2">2.7.13.3</ecNumber>
    </recommendedName>
</protein>
<keyword evidence="7" id="KW-0067">ATP-binding</keyword>
<dbReference type="GO" id="GO:0005524">
    <property type="term" value="F:ATP binding"/>
    <property type="evidence" value="ECO:0007669"/>
    <property type="project" value="UniProtKB-KW"/>
</dbReference>
<feature type="transmembrane region" description="Helical" evidence="9">
    <location>
        <begin position="162"/>
        <end position="182"/>
    </location>
</feature>
<evidence type="ECO:0000256" key="6">
    <source>
        <dbReference type="ARBA" id="ARBA00022777"/>
    </source>
</evidence>
<dbReference type="SMART" id="SM00387">
    <property type="entry name" value="HATPase_c"/>
    <property type="match status" value="1"/>
</dbReference>
<dbReference type="InterPro" id="IPR004358">
    <property type="entry name" value="Sig_transdc_His_kin-like_C"/>
</dbReference>
<name>A0AAE3UC73_9BACT</name>
<dbReference type="InterPro" id="IPR036890">
    <property type="entry name" value="HATPase_C_sf"/>
</dbReference>
<dbReference type="RefSeq" id="WP_314509350.1">
    <property type="nucleotide sequence ID" value="NZ_JASJOU010000001.1"/>
</dbReference>
<dbReference type="Pfam" id="PF02518">
    <property type="entry name" value="HATPase_c"/>
    <property type="match status" value="1"/>
</dbReference>
<evidence type="ECO:0000256" key="5">
    <source>
        <dbReference type="ARBA" id="ARBA00022741"/>
    </source>
</evidence>
<comment type="caution">
    <text evidence="11">The sequence shown here is derived from an EMBL/GenBank/DDBJ whole genome shotgun (WGS) entry which is preliminary data.</text>
</comment>
<dbReference type="PROSITE" id="PS50109">
    <property type="entry name" value="HIS_KIN"/>
    <property type="match status" value="1"/>
</dbReference>
<keyword evidence="8" id="KW-0902">Two-component regulatory system</keyword>
<dbReference type="Proteomes" id="UP001232063">
    <property type="component" value="Unassembled WGS sequence"/>
</dbReference>
<dbReference type="GO" id="GO:0000160">
    <property type="term" value="P:phosphorelay signal transduction system"/>
    <property type="evidence" value="ECO:0007669"/>
    <property type="project" value="UniProtKB-KW"/>
</dbReference>
<dbReference type="AlphaFoldDB" id="A0AAE3UC73"/>
<evidence type="ECO:0000313" key="12">
    <source>
        <dbReference type="Proteomes" id="UP001232063"/>
    </source>
</evidence>
<dbReference type="InterPro" id="IPR003594">
    <property type="entry name" value="HATPase_dom"/>
</dbReference>
<keyword evidence="3" id="KW-0597">Phosphoprotein</keyword>
<dbReference type="GO" id="GO:0004673">
    <property type="term" value="F:protein histidine kinase activity"/>
    <property type="evidence" value="ECO:0007669"/>
    <property type="project" value="UniProtKB-EC"/>
</dbReference>
<evidence type="ECO:0000256" key="9">
    <source>
        <dbReference type="SAM" id="Phobius"/>
    </source>
</evidence>
<gene>
    <name evidence="11" type="ORF">QNI22_04040</name>
</gene>
<dbReference type="Gene3D" id="3.30.565.10">
    <property type="entry name" value="Histidine kinase-like ATPase, C-terminal domain"/>
    <property type="match status" value="1"/>
</dbReference>
<keyword evidence="5" id="KW-0547">Nucleotide-binding</keyword>
<dbReference type="PANTHER" id="PTHR43065">
    <property type="entry name" value="SENSOR HISTIDINE KINASE"/>
    <property type="match status" value="1"/>
</dbReference>
<feature type="domain" description="Histidine kinase" evidence="10">
    <location>
        <begin position="200"/>
        <end position="404"/>
    </location>
</feature>
<dbReference type="InterPro" id="IPR005467">
    <property type="entry name" value="His_kinase_dom"/>
</dbReference>
<dbReference type="EC" id="2.7.13.3" evidence="2"/>
<proteinExistence type="predicted"/>
<evidence type="ECO:0000313" key="11">
    <source>
        <dbReference type="EMBL" id="MDJ1499800.1"/>
    </source>
</evidence>
<dbReference type="PANTHER" id="PTHR43065:SF10">
    <property type="entry name" value="PEROXIDE STRESS-ACTIVATED HISTIDINE KINASE MAK3"/>
    <property type="match status" value="1"/>
</dbReference>
<evidence type="ECO:0000256" key="2">
    <source>
        <dbReference type="ARBA" id="ARBA00012438"/>
    </source>
</evidence>
<evidence type="ECO:0000259" key="10">
    <source>
        <dbReference type="PROSITE" id="PS50109"/>
    </source>
</evidence>
<evidence type="ECO:0000256" key="3">
    <source>
        <dbReference type="ARBA" id="ARBA00022553"/>
    </source>
</evidence>
<feature type="transmembrane region" description="Helical" evidence="9">
    <location>
        <begin position="18"/>
        <end position="39"/>
    </location>
</feature>
<dbReference type="PRINTS" id="PR00344">
    <property type="entry name" value="BCTRLSENSOR"/>
</dbReference>
<dbReference type="SUPFAM" id="SSF55874">
    <property type="entry name" value="ATPase domain of HSP90 chaperone/DNA topoisomerase II/histidine kinase"/>
    <property type="match status" value="1"/>
</dbReference>
<dbReference type="EMBL" id="JASJOU010000001">
    <property type="protein sequence ID" value="MDJ1499800.1"/>
    <property type="molecule type" value="Genomic_DNA"/>
</dbReference>